<dbReference type="SMART" id="SM00487">
    <property type="entry name" value="DEXDc"/>
    <property type="match status" value="1"/>
</dbReference>
<dbReference type="Pfam" id="PF00270">
    <property type="entry name" value="DEAD"/>
    <property type="match status" value="1"/>
</dbReference>
<dbReference type="PROSITE" id="PS51194">
    <property type="entry name" value="HELICASE_CTER"/>
    <property type="match status" value="1"/>
</dbReference>
<dbReference type="CDD" id="cd18787">
    <property type="entry name" value="SF2_C_DEAD"/>
    <property type="match status" value="1"/>
</dbReference>
<keyword evidence="3" id="KW-0347">Helicase</keyword>
<dbReference type="GO" id="GO:0005829">
    <property type="term" value="C:cytosol"/>
    <property type="evidence" value="ECO:0007669"/>
    <property type="project" value="TreeGrafter"/>
</dbReference>
<dbReference type="CDD" id="cd00268">
    <property type="entry name" value="DEADc"/>
    <property type="match status" value="1"/>
</dbReference>
<keyword evidence="2" id="KW-0378">Hydrolase</keyword>
<gene>
    <name evidence="11" type="ORF">A3C59_04115</name>
</gene>
<dbReference type="PANTHER" id="PTHR47959:SF13">
    <property type="entry name" value="ATP-DEPENDENT RNA HELICASE RHLE"/>
    <property type="match status" value="1"/>
</dbReference>
<evidence type="ECO:0000256" key="4">
    <source>
        <dbReference type="ARBA" id="ARBA00022840"/>
    </source>
</evidence>
<dbReference type="GO" id="GO:0016787">
    <property type="term" value="F:hydrolase activity"/>
    <property type="evidence" value="ECO:0007669"/>
    <property type="project" value="UniProtKB-KW"/>
</dbReference>
<feature type="region of interest" description="Disordered" evidence="7">
    <location>
        <begin position="1"/>
        <end position="46"/>
    </location>
</feature>
<comment type="similarity">
    <text evidence="5">Belongs to the DEAD box helicase family.</text>
</comment>
<dbReference type="GO" id="GO:0003676">
    <property type="term" value="F:nucleic acid binding"/>
    <property type="evidence" value="ECO:0007669"/>
    <property type="project" value="InterPro"/>
</dbReference>
<name>A0A1F5JR83_9BACT</name>
<evidence type="ECO:0008006" key="13">
    <source>
        <dbReference type="Google" id="ProtNLM"/>
    </source>
</evidence>
<dbReference type="Proteomes" id="UP000176902">
    <property type="component" value="Unassembled WGS sequence"/>
</dbReference>
<dbReference type="InterPro" id="IPR050079">
    <property type="entry name" value="DEAD_box_RNA_helicase"/>
</dbReference>
<dbReference type="InterPro" id="IPR027417">
    <property type="entry name" value="P-loop_NTPase"/>
</dbReference>
<reference evidence="11 12" key="1">
    <citation type="journal article" date="2016" name="Nat. Commun.">
        <title>Thousands of microbial genomes shed light on interconnected biogeochemical processes in an aquifer system.</title>
        <authorList>
            <person name="Anantharaman K."/>
            <person name="Brown C.T."/>
            <person name="Hug L.A."/>
            <person name="Sharon I."/>
            <person name="Castelle C.J."/>
            <person name="Probst A.J."/>
            <person name="Thomas B.C."/>
            <person name="Singh A."/>
            <person name="Wilkins M.J."/>
            <person name="Karaoz U."/>
            <person name="Brodie E.L."/>
            <person name="Williams K.H."/>
            <person name="Hubbard S.S."/>
            <person name="Banfield J.F."/>
        </authorList>
    </citation>
    <scope>NUCLEOTIDE SEQUENCE [LARGE SCALE GENOMIC DNA]</scope>
</reference>
<dbReference type="InterPro" id="IPR014014">
    <property type="entry name" value="RNA_helicase_DEAD_Q_motif"/>
</dbReference>
<dbReference type="GO" id="GO:0003724">
    <property type="term" value="F:RNA helicase activity"/>
    <property type="evidence" value="ECO:0007669"/>
    <property type="project" value="InterPro"/>
</dbReference>
<dbReference type="SMART" id="SM00490">
    <property type="entry name" value="HELICc"/>
    <property type="match status" value="1"/>
</dbReference>
<comment type="caution">
    <text evidence="11">The sequence shown here is derived from an EMBL/GenBank/DDBJ whole genome shotgun (WGS) entry which is preliminary data.</text>
</comment>
<keyword evidence="1" id="KW-0547">Nucleotide-binding</keyword>
<evidence type="ECO:0000313" key="12">
    <source>
        <dbReference type="Proteomes" id="UP000176902"/>
    </source>
</evidence>
<evidence type="ECO:0000259" key="10">
    <source>
        <dbReference type="PROSITE" id="PS51195"/>
    </source>
</evidence>
<evidence type="ECO:0000256" key="2">
    <source>
        <dbReference type="ARBA" id="ARBA00022801"/>
    </source>
</evidence>
<evidence type="ECO:0000313" key="11">
    <source>
        <dbReference type="EMBL" id="OGE31163.1"/>
    </source>
</evidence>
<organism evidence="11 12">
    <name type="scientific">Candidatus Daviesbacteria bacterium RIFCSPHIGHO2_02_FULL_36_13</name>
    <dbReference type="NCBI Taxonomy" id="1797768"/>
    <lineage>
        <taxon>Bacteria</taxon>
        <taxon>Candidatus Daviesiibacteriota</taxon>
    </lineage>
</organism>
<dbReference type="PANTHER" id="PTHR47959">
    <property type="entry name" value="ATP-DEPENDENT RNA HELICASE RHLE-RELATED"/>
    <property type="match status" value="1"/>
</dbReference>
<keyword evidence="4" id="KW-0067">ATP-binding</keyword>
<dbReference type="PROSITE" id="PS51195">
    <property type="entry name" value="Q_MOTIF"/>
    <property type="match status" value="1"/>
</dbReference>
<evidence type="ECO:0000256" key="5">
    <source>
        <dbReference type="ARBA" id="ARBA00038437"/>
    </source>
</evidence>
<dbReference type="InterPro" id="IPR044742">
    <property type="entry name" value="DEAD/DEAH_RhlB"/>
</dbReference>
<dbReference type="STRING" id="1797768.A3C59_04115"/>
<evidence type="ECO:0000256" key="1">
    <source>
        <dbReference type="ARBA" id="ARBA00022741"/>
    </source>
</evidence>
<evidence type="ECO:0000259" key="8">
    <source>
        <dbReference type="PROSITE" id="PS51192"/>
    </source>
</evidence>
<dbReference type="Gene3D" id="3.40.50.300">
    <property type="entry name" value="P-loop containing nucleotide triphosphate hydrolases"/>
    <property type="match status" value="2"/>
</dbReference>
<dbReference type="Pfam" id="PF00271">
    <property type="entry name" value="Helicase_C"/>
    <property type="match status" value="1"/>
</dbReference>
<evidence type="ECO:0000256" key="6">
    <source>
        <dbReference type="PROSITE-ProRule" id="PRU00552"/>
    </source>
</evidence>
<sequence length="418" mass="46729">MYYQKPNGFRSSVRGGAFNRNRTRPHSRFQGGFGGASRGSQRGAHESKLKGQIDIFIKKASGVVAIEENIPQQTFSDFNIADYLRVNILNKGYINPTPIQIQAIPPILEGRDLIGLANTGTGKTAAFLIPIINKIFKDHTQKAFIITPTRELAVQINDELKSFSANMNIYSALLIGGSNMHRQISDLRRNPNVVIGTPGRLKDLIERHQLKLGDFQTFVLDEVDLMVDIGFINEVKFFLSFLPHERQSLFFSATISPKIREILTNFVKNPITVSVKTADTAENVDQDVVRVANSAQKIDKLHDLLISDGFDKVLIFGKTKHGIEKLQKELDFRGFKVGAIHGNKTQGHRMRILQSFKNNQIDVLLATDVASRGLDIPNVSHVINYDLPQTYDDYVHRIGRTGRAGKTGVALTFVESYV</sequence>
<dbReference type="AlphaFoldDB" id="A0A1F5JR83"/>
<dbReference type="InterPro" id="IPR001650">
    <property type="entry name" value="Helicase_C-like"/>
</dbReference>
<dbReference type="GO" id="GO:0005524">
    <property type="term" value="F:ATP binding"/>
    <property type="evidence" value="ECO:0007669"/>
    <property type="project" value="UniProtKB-KW"/>
</dbReference>
<dbReference type="SUPFAM" id="SSF52540">
    <property type="entry name" value="P-loop containing nucleoside triphosphate hydrolases"/>
    <property type="match status" value="1"/>
</dbReference>
<feature type="domain" description="Helicase C-terminal" evidence="9">
    <location>
        <begin position="297"/>
        <end position="418"/>
    </location>
</feature>
<proteinExistence type="inferred from homology"/>
<dbReference type="InterPro" id="IPR011545">
    <property type="entry name" value="DEAD/DEAH_box_helicase_dom"/>
</dbReference>
<dbReference type="EMBL" id="MFCV01000043">
    <property type="protein sequence ID" value="OGE31163.1"/>
    <property type="molecule type" value="Genomic_DNA"/>
</dbReference>
<feature type="domain" description="DEAD-box RNA helicase Q" evidence="10">
    <location>
        <begin position="73"/>
        <end position="101"/>
    </location>
</feature>
<protein>
    <recommendedName>
        <fullName evidence="13">RNA helicase</fullName>
    </recommendedName>
</protein>
<feature type="domain" description="Helicase ATP-binding" evidence="8">
    <location>
        <begin position="104"/>
        <end position="273"/>
    </location>
</feature>
<evidence type="ECO:0000256" key="7">
    <source>
        <dbReference type="SAM" id="MobiDB-lite"/>
    </source>
</evidence>
<dbReference type="PROSITE" id="PS51192">
    <property type="entry name" value="HELICASE_ATP_BIND_1"/>
    <property type="match status" value="1"/>
</dbReference>
<accession>A0A1F5JR83</accession>
<feature type="short sequence motif" description="Q motif" evidence="6">
    <location>
        <begin position="73"/>
        <end position="101"/>
    </location>
</feature>
<evidence type="ECO:0000259" key="9">
    <source>
        <dbReference type="PROSITE" id="PS51194"/>
    </source>
</evidence>
<dbReference type="InterPro" id="IPR014001">
    <property type="entry name" value="Helicase_ATP-bd"/>
</dbReference>
<evidence type="ECO:0000256" key="3">
    <source>
        <dbReference type="ARBA" id="ARBA00022806"/>
    </source>
</evidence>